<gene>
    <name evidence="2" type="ORF">OFLC_LOCUS3329</name>
</gene>
<reference evidence="2 3" key="2">
    <citation type="submission" date="2018-11" db="EMBL/GenBank/DDBJ databases">
        <authorList>
            <consortium name="Pathogen Informatics"/>
        </authorList>
    </citation>
    <scope>NUCLEOTIDE SEQUENCE [LARGE SCALE GENOMIC DNA]</scope>
</reference>
<name>A0A183H767_9BILA</name>
<accession>A0A183H767</accession>
<dbReference type="Proteomes" id="UP000267606">
    <property type="component" value="Unassembled WGS sequence"/>
</dbReference>
<reference evidence="4" key="1">
    <citation type="submission" date="2016-06" db="UniProtKB">
        <authorList>
            <consortium name="WormBaseParasite"/>
        </authorList>
    </citation>
    <scope>IDENTIFICATION</scope>
</reference>
<proteinExistence type="predicted"/>
<evidence type="ECO:0000313" key="3">
    <source>
        <dbReference type="Proteomes" id="UP000267606"/>
    </source>
</evidence>
<evidence type="ECO:0000313" key="4">
    <source>
        <dbReference type="WBParaSite" id="OFLC_0000332801-mRNA-1"/>
    </source>
</evidence>
<organism evidence="4">
    <name type="scientific">Onchocerca flexuosa</name>
    <dbReference type="NCBI Taxonomy" id="387005"/>
    <lineage>
        <taxon>Eukaryota</taxon>
        <taxon>Metazoa</taxon>
        <taxon>Ecdysozoa</taxon>
        <taxon>Nematoda</taxon>
        <taxon>Chromadorea</taxon>
        <taxon>Rhabditida</taxon>
        <taxon>Spirurina</taxon>
        <taxon>Spiruromorpha</taxon>
        <taxon>Filarioidea</taxon>
        <taxon>Onchocercidae</taxon>
        <taxon>Onchocerca</taxon>
    </lineage>
</organism>
<sequence length="31" mass="3585">MKSERTVKDSDDRRFVAHLGDKHEEGTLETP</sequence>
<dbReference type="AlphaFoldDB" id="A0A183H767"/>
<dbReference type="EMBL" id="UZAJ01002195">
    <property type="protein sequence ID" value="VDO36126.1"/>
    <property type="molecule type" value="Genomic_DNA"/>
</dbReference>
<evidence type="ECO:0000256" key="1">
    <source>
        <dbReference type="SAM" id="MobiDB-lite"/>
    </source>
</evidence>
<feature type="region of interest" description="Disordered" evidence="1">
    <location>
        <begin position="1"/>
        <end position="31"/>
    </location>
</feature>
<protein>
    <submittedName>
        <fullName evidence="4">30S ribosomal protein S15</fullName>
    </submittedName>
</protein>
<keyword evidence="3" id="KW-1185">Reference proteome</keyword>
<dbReference type="WBParaSite" id="OFLC_0000332801-mRNA-1">
    <property type="protein sequence ID" value="OFLC_0000332801-mRNA-1"/>
    <property type="gene ID" value="OFLC_0000332801"/>
</dbReference>
<evidence type="ECO:0000313" key="2">
    <source>
        <dbReference type="EMBL" id="VDO36126.1"/>
    </source>
</evidence>